<keyword evidence="3" id="KW-1185">Reference proteome</keyword>
<gene>
    <name evidence="2" type="ORF">SAMN05421869_135103</name>
</gene>
<feature type="chain" id="PRO_5039295472" description="YXWGXW repeat-containing protein" evidence="1">
    <location>
        <begin position="32"/>
        <end position="108"/>
    </location>
</feature>
<keyword evidence="1" id="KW-0732">Signal</keyword>
<dbReference type="AlphaFoldDB" id="A0A1G9QA51"/>
<protein>
    <recommendedName>
        <fullName evidence="4">YXWGXW repeat-containing protein</fullName>
    </recommendedName>
</protein>
<evidence type="ECO:0000313" key="3">
    <source>
        <dbReference type="Proteomes" id="UP000199202"/>
    </source>
</evidence>
<accession>A0A1G9QA51</accession>
<reference evidence="2 3" key="1">
    <citation type="submission" date="2016-10" db="EMBL/GenBank/DDBJ databases">
        <authorList>
            <person name="de Groot N.N."/>
        </authorList>
    </citation>
    <scope>NUCLEOTIDE SEQUENCE [LARGE SCALE GENOMIC DNA]</scope>
    <source>
        <strain evidence="2 3">CGMCC 4.6533</strain>
    </source>
</reference>
<organism evidence="2 3">
    <name type="scientific">Nonomuraea jiangxiensis</name>
    <dbReference type="NCBI Taxonomy" id="633440"/>
    <lineage>
        <taxon>Bacteria</taxon>
        <taxon>Bacillati</taxon>
        <taxon>Actinomycetota</taxon>
        <taxon>Actinomycetes</taxon>
        <taxon>Streptosporangiales</taxon>
        <taxon>Streptosporangiaceae</taxon>
        <taxon>Nonomuraea</taxon>
    </lineage>
</organism>
<name>A0A1G9QA51_9ACTN</name>
<feature type="signal peptide" evidence="1">
    <location>
        <begin position="1"/>
        <end position="31"/>
    </location>
</feature>
<evidence type="ECO:0008006" key="4">
    <source>
        <dbReference type="Google" id="ProtNLM"/>
    </source>
</evidence>
<dbReference type="EMBL" id="FNDJ01000035">
    <property type="protein sequence ID" value="SDM07813.1"/>
    <property type="molecule type" value="Genomic_DNA"/>
</dbReference>
<dbReference type="Proteomes" id="UP000199202">
    <property type="component" value="Unassembled WGS sequence"/>
</dbReference>
<dbReference type="RefSeq" id="WP_143044194.1">
    <property type="nucleotide sequence ID" value="NZ_FNDJ01000035.1"/>
</dbReference>
<evidence type="ECO:0000256" key="1">
    <source>
        <dbReference type="SAM" id="SignalP"/>
    </source>
</evidence>
<sequence>MRPLSTTMKAVLIGPAVIIGTLAGLASAASATTTSAHHSVQADSSFSHDPRWDRHQGNRYDPHWGYWRHDPRRGYWHFDPRIGRYRWDPHWNRRWDHQWDHRWGRHHR</sequence>
<evidence type="ECO:0000313" key="2">
    <source>
        <dbReference type="EMBL" id="SDM07813.1"/>
    </source>
</evidence>
<proteinExistence type="predicted"/>